<evidence type="ECO:0000256" key="2">
    <source>
        <dbReference type="ARBA" id="ARBA00004370"/>
    </source>
</evidence>
<evidence type="ECO:0000313" key="15">
    <source>
        <dbReference type="EMBL" id="CAA9211496.1"/>
    </source>
</evidence>
<dbReference type="GO" id="GO:0000155">
    <property type="term" value="F:phosphorelay sensor kinase activity"/>
    <property type="evidence" value="ECO:0007669"/>
    <property type="project" value="InterPro"/>
</dbReference>
<feature type="domain" description="HAMP" evidence="14">
    <location>
        <begin position="217"/>
        <end position="270"/>
    </location>
</feature>
<dbReference type="InterPro" id="IPR005467">
    <property type="entry name" value="His_kinase_dom"/>
</dbReference>
<dbReference type="InterPro" id="IPR050428">
    <property type="entry name" value="TCS_sensor_his_kinase"/>
</dbReference>
<dbReference type="Gene3D" id="6.10.340.10">
    <property type="match status" value="1"/>
</dbReference>
<evidence type="ECO:0000256" key="7">
    <source>
        <dbReference type="ARBA" id="ARBA00022777"/>
    </source>
</evidence>
<keyword evidence="9" id="KW-0902">Two-component regulatory system</keyword>
<dbReference type="PROSITE" id="PS50885">
    <property type="entry name" value="HAMP"/>
    <property type="match status" value="1"/>
</dbReference>
<evidence type="ECO:0000256" key="11">
    <source>
        <dbReference type="SAM" id="MobiDB-lite"/>
    </source>
</evidence>
<dbReference type="EC" id="2.7.13.3" evidence="3"/>
<organism evidence="15">
    <name type="scientific">uncultured Craurococcus sp</name>
    <dbReference type="NCBI Taxonomy" id="1135998"/>
    <lineage>
        <taxon>Bacteria</taxon>
        <taxon>Pseudomonadati</taxon>
        <taxon>Pseudomonadota</taxon>
        <taxon>Alphaproteobacteria</taxon>
        <taxon>Acetobacterales</taxon>
        <taxon>Acetobacteraceae</taxon>
        <taxon>Craurococcus</taxon>
        <taxon>environmental samples</taxon>
    </lineage>
</organism>
<feature type="transmembrane region" description="Helical" evidence="12">
    <location>
        <begin position="53"/>
        <end position="75"/>
    </location>
</feature>
<dbReference type="AlphaFoldDB" id="A0A6J4H1B6"/>
<keyword evidence="6 12" id="KW-0812">Transmembrane</keyword>
<dbReference type="SUPFAM" id="SSF47384">
    <property type="entry name" value="Homodimeric domain of signal transducing histidine kinase"/>
    <property type="match status" value="1"/>
</dbReference>
<keyword evidence="5" id="KW-0808">Transferase</keyword>
<dbReference type="PANTHER" id="PTHR45436">
    <property type="entry name" value="SENSOR HISTIDINE KINASE YKOH"/>
    <property type="match status" value="1"/>
</dbReference>
<dbReference type="InterPro" id="IPR036097">
    <property type="entry name" value="HisK_dim/P_sf"/>
</dbReference>
<evidence type="ECO:0000259" key="13">
    <source>
        <dbReference type="PROSITE" id="PS50109"/>
    </source>
</evidence>
<dbReference type="InterPro" id="IPR003660">
    <property type="entry name" value="HAMP_dom"/>
</dbReference>
<evidence type="ECO:0000256" key="1">
    <source>
        <dbReference type="ARBA" id="ARBA00000085"/>
    </source>
</evidence>
<dbReference type="PRINTS" id="PR00344">
    <property type="entry name" value="BCTRLSENSOR"/>
</dbReference>
<dbReference type="PROSITE" id="PS50109">
    <property type="entry name" value="HIS_KIN"/>
    <property type="match status" value="1"/>
</dbReference>
<evidence type="ECO:0000256" key="8">
    <source>
        <dbReference type="ARBA" id="ARBA00022989"/>
    </source>
</evidence>
<dbReference type="Pfam" id="PF00512">
    <property type="entry name" value="HisKA"/>
    <property type="match status" value="1"/>
</dbReference>
<evidence type="ECO:0000256" key="9">
    <source>
        <dbReference type="ARBA" id="ARBA00023012"/>
    </source>
</evidence>
<keyword evidence="4" id="KW-0597">Phosphoprotein</keyword>
<protein>
    <recommendedName>
        <fullName evidence="3">histidine kinase</fullName>
        <ecNumber evidence="3">2.7.13.3</ecNumber>
    </recommendedName>
</protein>
<keyword evidence="10 12" id="KW-0472">Membrane</keyword>
<feature type="domain" description="Histidine kinase" evidence="13">
    <location>
        <begin position="278"/>
        <end position="487"/>
    </location>
</feature>
<feature type="compositionally biased region" description="Polar residues" evidence="11">
    <location>
        <begin position="1"/>
        <end position="10"/>
    </location>
</feature>
<evidence type="ECO:0000256" key="6">
    <source>
        <dbReference type="ARBA" id="ARBA00022692"/>
    </source>
</evidence>
<dbReference type="SUPFAM" id="SSF55874">
    <property type="entry name" value="ATPase domain of HSP90 chaperone/DNA topoisomerase II/histidine kinase"/>
    <property type="match status" value="1"/>
</dbReference>
<accession>A0A6J4H1B6</accession>
<dbReference type="Pfam" id="PF00672">
    <property type="entry name" value="HAMP"/>
    <property type="match status" value="1"/>
</dbReference>
<proteinExistence type="predicted"/>
<evidence type="ECO:0000256" key="4">
    <source>
        <dbReference type="ARBA" id="ARBA00022553"/>
    </source>
</evidence>
<sequence length="490" mass="51202">MPSAPRTDTPQDAAARRPGGARAEPAPPGEPEARRAKGVEQATRWWRTTAFRVTLLHLLLTLLGTAALSGIAWWATTGYALRQLAQEVDRDSGLLVQASRLGGPRSVALSVEARLAADRSGTQYYLLASPAGERLAGNLASAPGAPGWATLRLEGPEEAESAELLALGTPLPGGGFLVVARDVAPVRQLEALLLGAAGWVGGGAALVGLLGGLLMGRGVTRRAAAMDAALARVEAGEIGHRLPIRAGGDEFDRLARRINAALDRVQGLMQTLRQVTDDIAHDLRTPLTRLRGRLEAALRAEGAAGWRPATEAALRDCEQLLEIFAALLRIAQVESGARRAGFARLDLSALAATVAEVYAPAAEERGQRLEAEVPPGIVGFGDRELLTQALANLLENAVKHGREGGRIRLALSPDRVLVVADDGEGIPPGEREAALRRFHRLDAARSRPGAGLGLALVAAVAELHGARLTLGDAGPGLRVELALPAAPAGP</sequence>
<gene>
    <name evidence="15" type="ORF">AVDCRST_MAG27-1246</name>
</gene>
<dbReference type="Gene3D" id="1.10.287.130">
    <property type="match status" value="1"/>
</dbReference>
<evidence type="ECO:0000256" key="3">
    <source>
        <dbReference type="ARBA" id="ARBA00012438"/>
    </source>
</evidence>
<name>A0A6J4H1B6_9PROT</name>
<dbReference type="Pfam" id="PF02518">
    <property type="entry name" value="HATPase_c"/>
    <property type="match status" value="1"/>
</dbReference>
<comment type="subcellular location">
    <subcellularLocation>
        <location evidence="2">Membrane</location>
    </subcellularLocation>
</comment>
<dbReference type="InterPro" id="IPR004358">
    <property type="entry name" value="Sig_transdc_His_kin-like_C"/>
</dbReference>
<dbReference type="InterPro" id="IPR003594">
    <property type="entry name" value="HATPase_dom"/>
</dbReference>
<dbReference type="Gene3D" id="3.30.565.10">
    <property type="entry name" value="Histidine kinase-like ATPase, C-terminal domain"/>
    <property type="match status" value="1"/>
</dbReference>
<dbReference type="InterPro" id="IPR036890">
    <property type="entry name" value="HATPase_C_sf"/>
</dbReference>
<dbReference type="CDD" id="cd00082">
    <property type="entry name" value="HisKA"/>
    <property type="match status" value="1"/>
</dbReference>
<keyword evidence="8 12" id="KW-1133">Transmembrane helix</keyword>
<reference evidence="15" key="1">
    <citation type="submission" date="2020-02" db="EMBL/GenBank/DDBJ databases">
        <authorList>
            <person name="Meier V. D."/>
        </authorList>
    </citation>
    <scope>NUCLEOTIDE SEQUENCE</scope>
    <source>
        <strain evidence="15">AVDCRST_MAG27</strain>
    </source>
</reference>
<feature type="region of interest" description="Disordered" evidence="11">
    <location>
        <begin position="1"/>
        <end position="39"/>
    </location>
</feature>
<feature type="transmembrane region" description="Helical" evidence="12">
    <location>
        <begin position="191"/>
        <end position="216"/>
    </location>
</feature>
<evidence type="ECO:0000256" key="12">
    <source>
        <dbReference type="SAM" id="Phobius"/>
    </source>
</evidence>
<dbReference type="SMART" id="SM00304">
    <property type="entry name" value="HAMP"/>
    <property type="match status" value="1"/>
</dbReference>
<dbReference type="SMART" id="SM00388">
    <property type="entry name" value="HisKA"/>
    <property type="match status" value="1"/>
</dbReference>
<evidence type="ECO:0000256" key="10">
    <source>
        <dbReference type="ARBA" id="ARBA00023136"/>
    </source>
</evidence>
<dbReference type="GO" id="GO:0005886">
    <property type="term" value="C:plasma membrane"/>
    <property type="evidence" value="ECO:0007669"/>
    <property type="project" value="TreeGrafter"/>
</dbReference>
<keyword evidence="7" id="KW-0418">Kinase</keyword>
<evidence type="ECO:0000256" key="5">
    <source>
        <dbReference type="ARBA" id="ARBA00022679"/>
    </source>
</evidence>
<dbReference type="CDD" id="cd00075">
    <property type="entry name" value="HATPase"/>
    <property type="match status" value="1"/>
</dbReference>
<evidence type="ECO:0000259" key="14">
    <source>
        <dbReference type="PROSITE" id="PS50885"/>
    </source>
</evidence>
<dbReference type="EMBL" id="CADCTD010000001">
    <property type="protein sequence ID" value="CAA9211496.1"/>
    <property type="molecule type" value="Genomic_DNA"/>
</dbReference>
<dbReference type="SMART" id="SM00387">
    <property type="entry name" value="HATPase_c"/>
    <property type="match status" value="1"/>
</dbReference>
<dbReference type="PANTHER" id="PTHR45436:SF8">
    <property type="entry name" value="HISTIDINE KINASE"/>
    <property type="match status" value="1"/>
</dbReference>
<dbReference type="InterPro" id="IPR003661">
    <property type="entry name" value="HisK_dim/P_dom"/>
</dbReference>
<comment type="catalytic activity">
    <reaction evidence="1">
        <text>ATP + protein L-histidine = ADP + protein N-phospho-L-histidine.</text>
        <dbReference type="EC" id="2.7.13.3"/>
    </reaction>
</comment>